<dbReference type="InterPro" id="IPR000160">
    <property type="entry name" value="GGDEF_dom"/>
</dbReference>
<keyword evidence="5" id="KW-1185">Reference proteome</keyword>
<dbReference type="SMART" id="SM00267">
    <property type="entry name" value="GGDEF"/>
    <property type="match status" value="1"/>
</dbReference>
<dbReference type="SUPFAM" id="SSF55785">
    <property type="entry name" value="PYP-like sensor domain (PAS domain)"/>
    <property type="match status" value="1"/>
</dbReference>
<feature type="domain" description="EAL" evidence="2">
    <location>
        <begin position="306"/>
        <end position="560"/>
    </location>
</feature>
<dbReference type="Pfam" id="PF00990">
    <property type="entry name" value="GGDEF"/>
    <property type="match status" value="1"/>
</dbReference>
<dbReference type="SUPFAM" id="SSF55073">
    <property type="entry name" value="Nucleotide cyclase"/>
    <property type="match status" value="1"/>
</dbReference>
<dbReference type="SMART" id="SM00091">
    <property type="entry name" value="PAS"/>
    <property type="match status" value="1"/>
</dbReference>
<feature type="domain" description="PAS" evidence="1">
    <location>
        <begin position="7"/>
        <end position="65"/>
    </location>
</feature>
<dbReference type="Gene3D" id="3.30.450.20">
    <property type="entry name" value="PAS domain"/>
    <property type="match status" value="1"/>
</dbReference>
<dbReference type="PANTHER" id="PTHR44757:SF2">
    <property type="entry name" value="BIOFILM ARCHITECTURE MAINTENANCE PROTEIN MBAA"/>
    <property type="match status" value="1"/>
</dbReference>
<evidence type="ECO:0000259" key="3">
    <source>
        <dbReference type="PROSITE" id="PS50887"/>
    </source>
</evidence>
<organism evidence="4 5">
    <name type="scientific">Dethiosulfovibrio salsuginis</name>
    <dbReference type="NCBI Taxonomy" id="561720"/>
    <lineage>
        <taxon>Bacteria</taxon>
        <taxon>Thermotogati</taxon>
        <taxon>Synergistota</taxon>
        <taxon>Synergistia</taxon>
        <taxon>Synergistales</taxon>
        <taxon>Dethiosulfovibrionaceae</taxon>
        <taxon>Dethiosulfovibrio</taxon>
    </lineage>
</organism>
<gene>
    <name evidence="4" type="ORF">SAMN06275492_11838</name>
</gene>
<dbReference type="InterPro" id="IPR029787">
    <property type="entry name" value="Nucleotide_cyclase"/>
</dbReference>
<dbReference type="InterPro" id="IPR035965">
    <property type="entry name" value="PAS-like_dom_sf"/>
</dbReference>
<evidence type="ECO:0000259" key="2">
    <source>
        <dbReference type="PROSITE" id="PS50883"/>
    </source>
</evidence>
<dbReference type="CDD" id="cd00130">
    <property type="entry name" value="PAS"/>
    <property type="match status" value="1"/>
</dbReference>
<dbReference type="PANTHER" id="PTHR44757">
    <property type="entry name" value="DIGUANYLATE CYCLASE DGCP"/>
    <property type="match status" value="1"/>
</dbReference>
<dbReference type="InterPro" id="IPR000014">
    <property type="entry name" value="PAS"/>
</dbReference>
<dbReference type="Proteomes" id="UP000193355">
    <property type="component" value="Unassembled WGS sequence"/>
</dbReference>
<sequence length="565" mass="63325">MSVPIKTDHLASAILQEITEGVTLTDDRGTILEVNDAFSAITGYSSAEAIGQNPRILKSHHHDDQFYISMWEDIRFSGRWAGEIWNRRKDGEVYPEWLCIRKIPGTDGRDYFLAVFSDLSRMRSRLEGRTLHRSQDPLTGLADRFVLMERIALSVDQARKSDTSVGLLVVNLDRFKDVNDGLGYLAGDRVLREVAVRLRALAEDNELVARVGSDEFALVVPHEKGSGRVNLLVRSICHLFRHPISVGDIKVDLSASVGISNYPEDASDGDGLIRNAGLALHRVKREALRGGYALFTEEMDLEARRRSSLEQDILSAMEKGEFFLQYQPQVTMGGRSVVGVEALLRWRRQGGEIVPPNEFIPLAEETGTMARLGRWILTDACSQGETWRKAGYDLKLSVNISPVQIYGDDLFQSVQSTLQETGFPAERLVLEITENTLRDDRGRLSSVFRSLRDLGVKVAIDDFGTGYSSFDFIRNFAFDTLKIDRSFVLDLERSARNAAVADSIIQMARNLVKDVVIEGVETEGQIGRIGKERQDLVIQGFFYSRPLDPQLIPPFIESIKGQEAQ</sequence>
<dbReference type="InterPro" id="IPR035919">
    <property type="entry name" value="EAL_sf"/>
</dbReference>
<proteinExistence type="predicted"/>
<dbReference type="SUPFAM" id="SSF141868">
    <property type="entry name" value="EAL domain-like"/>
    <property type="match status" value="1"/>
</dbReference>
<dbReference type="InterPro" id="IPR043128">
    <property type="entry name" value="Rev_trsase/Diguanyl_cyclase"/>
</dbReference>
<accession>A0A1X7K079</accession>
<dbReference type="Pfam" id="PF13426">
    <property type="entry name" value="PAS_9"/>
    <property type="match status" value="1"/>
</dbReference>
<dbReference type="InterPro" id="IPR001633">
    <property type="entry name" value="EAL_dom"/>
</dbReference>
<evidence type="ECO:0000259" key="1">
    <source>
        <dbReference type="PROSITE" id="PS50112"/>
    </source>
</evidence>
<reference evidence="5" key="1">
    <citation type="submission" date="2017-04" db="EMBL/GenBank/DDBJ databases">
        <authorList>
            <person name="Varghese N."/>
            <person name="Submissions S."/>
        </authorList>
    </citation>
    <scope>NUCLEOTIDE SEQUENCE [LARGE SCALE GENOMIC DNA]</scope>
    <source>
        <strain evidence="5">USBA 82</strain>
    </source>
</reference>
<dbReference type="CDD" id="cd01948">
    <property type="entry name" value="EAL"/>
    <property type="match status" value="1"/>
</dbReference>
<dbReference type="SMART" id="SM00052">
    <property type="entry name" value="EAL"/>
    <property type="match status" value="1"/>
</dbReference>
<evidence type="ECO:0000313" key="4">
    <source>
        <dbReference type="EMBL" id="SMG33470.1"/>
    </source>
</evidence>
<protein>
    <submittedName>
        <fullName evidence="4">PAS domain S-box-containing protein/diguanylate cyclase (GGDEF) domain-containing protein</fullName>
    </submittedName>
</protein>
<evidence type="ECO:0000313" key="5">
    <source>
        <dbReference type="Proteomes" id="UP000193355"/>
    </source>
</evidence>
<dbReference type="PROSITE" id="PS50887">
    <property type="entry name" value="GGDEF"/>
    <property type="match status" value="1"/>
</dbReference>
<name>A0A1X7K079_9BACT</name>
<dbReference type="Gene3D" id="3.20.20.450">
    <property type="entry name" value="EAL domain"/>
    <property type="match status" value="1"/>
</dbReference>
<dbReference type="EMBL" id="FXBB01000018">
    <property type="protein sequence ID" value="SMG33470.1"/>
    <property type="molecule type" value="Genomic_DNA"/>
</dbReference>
<dbReference type="InterPro" id="IPR052155">
    <property type="entry name" value="Biofilm_reg_signaling"/>
</dbReference>
<dbReference type="Pfam" id="PF00563">
    <property type="entry name" value="EAL"/>
    <property type="match status" value="1"/>
</dbReference>
<dbReference type="NCBIfam" id="TIGR00254">
    <property type="entry name" value="GGDEF"/>
    <property type="match status" value="1"/>
</dbReference>
<dbReference type="AlphaFoldDB" id="A0A1X7K079"/>
<dbReference type="PROSITE" id="PS50112">
    <property type="entry name" value="PAS"/>
    <property type="match status" value="1"/>
</dbReference>
<feature type="domain" description="GGDEF" evidence="3">
    <location>
        <begin position="163"/>
        <end position="297"/>
    </location>
</feature>
<dbReference type="Gene3D" id="3.30.70.270">
    <property type="match status" value="1"/>
</dbReference>
<dbReference type="PROSITE" id="PS50883">
    <property type="entry name" value="EAL"/>
    <property type="match status" value="1"/>
</dbReference>
<dbReference type="STRING" id="561720.SAMN06275492_11838"/>
<dbReference type="NCBIfam" id="TIGR00229">
    <property type="entry name" value="sensory_box"/>
    <property type="match status" value="1"/>
</dbReference>
<dbReference type="OrthoDB" id="898at2"/>
<dbReference type="RefSeq" id="WP_085544807.1">
    <property type="nucleotide sequence ID" value="NZ_FXBB01000018.1"/>
</dbReference>
<dbReference type="CDD" id="cd01949">
    <property type="entry name" value="GGDEF"/>
    <property type="match status" value="1"/>
</dbReference>